<reference evidence="1 2" key="1">
    <citation type="submission" date="2023-10" db="EMBL/GenBank/DDBJ databases">
        <title>Draft Genome Sequence of Bacillus thuringiensis serovar. toumanoffi 4059: Identification of a Novel Cry Protein Candidate.</title>
        <authorList>
            <person name="Murdoch R.W."/>
            <person name="Gemler B."/>
            <person name="Heater B.S."/>
        </authorList>
    </citation>
    <scope>NUCLEOTIDE SEQUENCE [LARGE SCALE GENOMIC DNA]</scope>
    <source>
        <strain evidence="1 2">4059</strain>
    </source>
</reference>
<evidence type="ECO:0000313" key="2">
    <source>
        <dbReference type="Proteomes" id="UP001272716"/>
    </source>
</evidence>
<evidence type="ECO:0000313" key="1">
    <source>
        <dbReference type="EMBL" id="MDW9213544.1"/>
    </source>
</evidence>
<protein>
    <submittedName>
        <fullName evidence="1">Uncharacterized protein</fullName>
    </submittedName>
</protein>
<name>A0ABD5I8B4_BACTU</name>
<dbReference type="Proteomes" id="UP001272716">
    <property type="component" value="Unassembled WGS sequence"/>
</dbReference>
<dbReference type="EMBL" id="JAWQCK010000009">
    <property type="protein sequence ID" value="MDW9213544.1"/>
    <property type="molecule type" value="Genomic_DNA"/>
</dbReference>
<gene>
    <name evidence="1" type="ORF">BTTOUR_32865</name>
</gene>
<dbReference type="AlphaFoldDB" id="A0ABD5I8B4"/>
<organism evidence="1 2">
    <name type="scientific">Bacillus thuringiensis serovar toumanoffi</name>
    <dbReference type="NCBI Taxonomy" id="180862"/>
    <lineage>
        <taxon>Bacteria</taxon>
        <taxon>Bacillati</taxon>
        <taxon>Bacillota</taxon>
        <taxon>Bacilli</taxon>
        <taxon>Bacillales</taxon>
        <taxon>Bacillaceae</taxon>
        <taxon>Bacillus</taxon>
        <taxon>Bacillus cereus group</taxon>
    </lineage>
</organism>
<accession>A0ABD5I8B4</accession>
<proteinExistence type="predicted"/>
<dbReference type="RefSeq" id="WP_000528740.1">
    <property type="nucleotide sequence ID" value="NZ_JAWQCK010000009.1"/>
</dbReference>
<comment type="caution">
    <text evidence="1">The sequence shown here is derived from an EMBL/GenBank/DDBJ whole genome shotgun (WGS) entry which is preliminary data.</text>
</comment>
<sequence length="127" mass="14307">MGNVQASVLHFHRLDIPISPNKLTLITGTATFDSGQESTDTSLQINFKFKVNNIKKVAQPPIGTASLSTPHFFDSVWMTEDFTAIWNPDDKNIYCSVSIRRACTQSCRDGAEGIYFPFEVFIYHIPF</sequence>